<dbReference type="AlphaFoldDB" id="A0AAV7LZW5"/>
<comment type="caution">
    <text evidence="1">The sequence shown here is derived from an EMBL/GenBank/DDBJ whole genome shotgun (WGS) entry which is preliminary data.</text>
</comment>
<keyword evidence="2" id="KW-1185">Reference proteome</keyword>
<name>A0AAV7LZW5_PLEWA</name>
<dbReference type="Proteomes" id="UP001066276">
    <property type="component" value="Chromosome 11"/>
</dbReference>
<evidence type="ECO:0000313" key="2">
    <source>
        <dbReference type="Proteomes" id="UP001066276"/>
    </source>
</evidence>
<evidence type="ECO:0000313" key="1">
    <source>
        <dbReference type="EMBL" id="KAJ1094363.1"/>
    </source>
</evidence>
<sequence length="134" mass="15191">MCVHSARFLSDDTTAACEVFADRVYVCICVSMVHASRLEKPQPCVKYSQTVYMCVPVCTCAPMVHASRLRTQQRSMKYSQTVYMCVPVCTCAPTVHASRLETQQRYVKYSQTVHLCVLVLPRFTLLVWGQLSDV</sequence>
<dbReference type="EMBL" id="JANPWB010000015">
    <property type="protein sequence ID" value="KAJ1094363.1"/>
    <property type="molecule type" value="Genomic_DNA"/>
</dbReference>
<reference evidence="1" key="1">
    <citation type="journal article" date="2022" name="bioRxiv">
        <title>Sequencing and chromosome-scale assembly of the giantPleurodeles waltlgenome.</title>
        <authorList>
            <person name="Brown T."/>
            <person name="Elewa A."/>
            <person name="Iarovenko S."/>
            <person name="Subramanian E."/>
            <person name="Araus A.J."/>
            <person name="Petzold A."/>
            <person name="Susuki M."/>
            <person name="Suzuki K.-i.T."/>
            <person name="Hayashi T."/>
            <person name="Toyoda A."/>
            <person name="Oliveira C."/>
            <person name="Osipova E."/>
            <person name="Leigh N.D."/>
            <person name="Simon A."/>
            <person name="Yun M.H."/>
        </authorList>
    </citation>
    <scope>NUCLEOTIDE SEQUENCE</scope>
    <source>
        <strain evidence="1">20211129_DDA</strain>
        <tissue evidence="1">Liver</tissue>
    </source>
</reference>
<accession>A0AAV7LZW5</accession>
<organism evidence="1 2">
    <name type="scientific">Pleurodeles waltl</name>
    <name type="common">Iberian ribbed newt</name>
    <dbReference type="NCBI Taxonomy" id="8319"/>
    <lineage>
        <taxon>Eukaryota</taxon>
        <taxon>Metazoa</taxon>
        <taxon>Chordata</taxon>
        <taxon>Craniata</taxon>
        <taxon>Vertebrata</taxon>
        <taxon>Euteleostomi</taxon>
        <taxon>Amphibia</taxon>
        <taxon>Batrachia</taxon>
        <taxon>Caudata</taxon>
        <taxon>Salamandroidea</taxon>
        <taxon>Salamandridae</taxon>
        <taxon>Pleurodelinae</taxon>
        <taxon>Pleurodeles</taxon>
    </lineage>
</organism>
<proteinExistence type="predicted"/>
<gene>
    <name evidence="1" type="ORF">NDU88_007441</name>
</gene>
<protein>
    <submittedName>
        <fullName evidence="1">Uncharacterized protein</fullName>
    </submittedName>
</protein>